<dbReference type="EC" id="2.7.13.3" evidence="2"/>
<name>A0AA96Y7T8_9CYAN</name>
<dbReference type="InterPro" id="IPR036890">
    <property type="entry name" value="HATPase_C_sf"/>
</dbReference>
<keyword evidence="4" id="KW-0808">Transferase</keyword>
<dbReference type="PROSITE" id="PS50113">
    <property type="entry name" value="PAC"/>
    <property type="match status" value="1"/>
</dbReference>
<evidence type="ECO:0000256" key="4">
    <source>
        <dbReference type="ARBA" id="ARBA00022679"/>
    </source>
</evidence>
<dbReference type="InterPro" id="IPR036097">
    <property type="entry name" value="HisK_dim/P_sf"/>
</dbReference>
<dbReference type="SUPFAM" id="SSF55874">
    <property type="entry name" value="ATPase domain of HSP90 chaperone/DNA topoisomerase II/histidine kinase"/>
    <property type="match status" value="1"/>
</dbReference>
<dbReference type="CDD" id="cd00130">
    <property type="entry name" value="PAS"/>
    <property type="match status" value="1"/>
</dbReference>
<dbReference type="Pfam" id="PF02518">
    <property type="entry name" value="HATPase_c"/>
    <property type="match status" value="1"/>
</dbReference>
<dbReference type="PROSITE" id="PS50109">
    <property type="entry name" value="HIS_KIN"/>
    <property type="match status" value="1"/>
</dbReference>
<reference evidence="11" key="1">
    <citation type="submission" date="2020-05" db="EMBL/GenBank/DDBJ databases">
        <authorList>
            <person name="Zhu T."/>
            <person name="Keshari N."/>
            <person name="Lu X."/>
        </authorList>
    </citation>
    <scope>NUCLEOTIDE SEQUENCE</scope>
    <source>
        <strain evidence="11">NK1-22</strain>
    </source>
</reference>
<dbReference type="NCBIfam" id="TIGR00229">
    <property type="entry name" value="sensory_box"/>
    <property type="match status" value="2"/>
</dbReference>
<dbReference type="InterPro" id="IPR013656">
    <property type="entry name" value="PAS_4"/>
</dbReference>
<dbReference type="InterPro" id="IPR000700">
    <property type="entry name" value="PAS-assoc_C"/>
</dbReference>
<comment type="catalytic activity">
    <reaction evidence="1">
        <text>ATP + protein L-histidine = ADP + protein N-phospho-L-histidine.</text>
        <dbReference type="EC" id="2.7.13.3"/>
    </reaction>
</comment>
<dbReference type="SMART" id="SM00086">
    <property type="entry name" value="PAC"/>
    <property type="match status" value="1"/>
</dbReference>
<evidence type="ECO:0000256" key="7">
    <source>
        <dbReference type="SAM" id="Coils"/>
    </source>
</evidence>
<dbReference type="SUPFAM" id="SSF47384">
    <property type="entry name" value="Homodimeric domain of signal transducing histidine kinase"/>
    <property type="match status" value="1"/>
</dbReference>
<dbReference type="InterPro" id="IPR052162">
    <property type="entry name" value="Sensor_kinase/Photoreceptor"/>
</dbReference>
<dbReference type="InterPro" id="IPR001610">
    <property type="entry name" value="PAC"/>
</dbReference>
<evidence type="ECO:0000259" key="10">
    <source>
        <dbReference type="PROSITE" id="PS50113"/>
    </source>
</evidence>
<dbReference type="Pfam" id="PF25487">
    <property type="entry name" value="ETR1_N"/>
    <property type="match status" value="1"/>
</dbReference>
<sequence>MGSAASSFIPHGHCYLWQPGLVGLHVGSDALIALAYYSIPLTLYYFVRKRKDLPFNEIFLLFGAFIVACGTTHLLEVWTLWHPDYWLSGSIKLLTAGISLFTAKELFSIVPNALALPSPTQLEQANQELQAQIAERMAIEAELKRYQAQLEDRVAERTAQLEASNHQMEELLRREQEARSQTEQARTEIQRYANRLTLALDAAEMGFWEWDIDSNRITGTPQFARILGREPSSLENFDVEDWKAQILPEDRALAASVTEAAIAQCQTFRCEYRLKHPDGSLRWVNSVGRCEYDADGQPMQMSGVLIDTTQRRLDEASLRESEETTRRQLAEIEAIYTTAPIGLCVFDTQFRYVRLNDFLAEINGIPIEDHLGKTVWDIVPELAEHQERVLRQVASTGQPVLNLEVQGETPLKPGVLRDWLANYYPLWGLDGSLQGINVTVQEVTERKRDERELEARAQELAQLNLLLAQSTAQVRERNQELDQFAYVVSHDLKAPLRAIANLAYWIEEDLDDSLPEETRQHLTLMQSRVRRMEGLINGLLEYSRIGRSDTTTETVNLTTLLHEVVDLLDPPDTVQILVPKELPTLTTKPLLLSQVLANLIGNAIKHRDRPDGRVEVTVADQGSHLRFTIADDGPGIDPRYHDRIFAIFQTLKSKDDQESTGIGLSIVKKIIDTEGGEIHLESELGQGTTFWFTWPKDGIER</sequence>
<dbReference type="PRINTS" id="PR00344">
    <property type="entry name" value="BCTRLSENSOR"/>
</dbReference>
<dbReference type="PANTHER" id="PTHR43304:SF1">
    <property type="entry name" value="PAC DOMAIN-CONTAINING PROTEIN"/>
    <property type="match status" value="1"/>
</dbReference>
<keyword evidence="8" id="KW-0812">Transmembrane</keyword>
<keyword evidence="8" id="KW-0472">Membrane</keyword>
<dbReference type="Pfam" id="PF08448">
    <property type="entry name" value="PAS_4"/>
    <property type="match status" value="1"/>
</dbReference>
<dbReference type="InterPro" id="IPR005467">
    <property type="entry name" value="His_kinase_dom"/>
</dbReference>
<dbReference type="Gene3D" id="3.30.450.20">
    <property type="entry name" value="PAS domain"/>
    <property type="match status" value="2"/>
</dbReference>
<dbReference type="InterPro" id="IPR013655">
    <property type="entry name" value="PAS_fold_3"/>
</dbReference>
<dbReference type="InterPro" id="IPR035965">
    <property type="entry name" value="PAS-like_dom_sf"/>
</dbReference>
<keyword evidence="5" id="KW-0418">Kinase</keyword>
<keyword evidence="6" id="KW-0902">Two-component regulatory system</keyword>
<dbReference type="Pfam" id="PF00512">
    <property type="entry name" value="HisKA"/>
    <property type="match status" value="1"/>
</dbReference>
<organism evidence="11">
    <name type="scientific">Thermoleptolyngbya oregonensis NK1-22</name>
    <dbReference type="NCBI Taxonomy" id="2547457"/>
    <lineage>
        <taxon>Bacteria</taxon>
        <taxon>Bacillati</taxon>
        <taxon>Cyanobacteriota</taxon>
        <taxon>Cyanophyceae</taxon>
        <taxon>Oculatellales</taxon>
        <taxon>Oculatellaceae</taxon>
        <taxon>Thermoleptolyngbya</taxon>
    </lineage>
</organism>
<keyword evidence="7" id="KW-0175">Coiled coil</keyword>
<dbReference type="CDD" id="cd00082">
    <property type="entry name" value="HisKA"/>
    <property type="match status" value="1"/>
</dbReference>
<dbReference type="PANTHER" id="PTHR43304">
    <property type="entry name" value="PHYTOCHROME-LIKE PROTEIN CPH1"/>
    <property type="match status" value="1"/>
</dbReference>
<evidence type="ECO:0000256" key="5">
    <source>
        <dbReference type="ARBA" id="ARBA00022777"/>
    </source>
</evidence>
<evidence type="ECO:0000259" key="9">
    <source>
        <dbReference type="PROSITE" id="PS50109"/>
    </source>
</evidence>
<dbReference type="Gene3D" id="3.30.565.10">
    <property type="entry name" value="Histidine kinase-like ATPase, C-terminal domain"/>
    <property type="match status" value="1"/>
</dbReference>
<keyword evidence="3" id="KW-0597">Phosphoprotein</keyword>
<dbReference type="InterPro" id="IPR003661">
    <property type="entry name" value="HisK_dim/P_dom"/>
</dbReference>
<dbReference type="Gene3D" id="1.10.287.130">
    <property type="match status" value="1"/>
</dbReference>
<dbReference type="InterPro" id="IPR000014">
    <property type="entry name" value="PAS"/>
</dbReference>
<feature type="coiled-coil region" evidence="7">
    <location>
        <begin position="122"/>
        <end position="195"/>
    </location>
</feature>
<dbReference type="AlphaFoldDB" id="A0AA96Y7T8"/>
<evidence type="ECO:0000256" key="3">
    <source>
        <dbReference type="ARBA" id="ARBA00022553"/>
    </source>
</evidence>
<dbReference type="InterPro" id="IPR003594">
    <property type="entry name" value="HATPase_dom"/>
</dbReference>
<dbReference type="EMBL" id="CP053540">
    <property type="protein sequence ID" value="WOB45946.1"/>
    <property type="molecule type" value="Genomic_DNA"/>
</dbReference>
<evidence type="ECO:0000256" key="8">
    <source>
        <dbReference type="SAM" id="Phobius"/>
    </source>
</evidence>
<gene>
    <name evidence="11" type="ORF">HNI00_21105</name>
</gene>
<evidence type="ECO:0000313" key="11">
    <source>
        <dbReference type="EMBL" id="WOB45946.1"/>
    </source>
</evidence>
<dbReference type="InterPro" id="IPR004358">
    <property type="entry name" value="Sig_transdc_His_kin-like_C"/>
</dbReference>
<dbReference type="GO" id="GO:0000155">
    <property type="term" value="F:phosphorelay sensor kinase activity"/>
    <property type="evidence" value="ECO:0007669"/>
    <property type="project" value="InterPro"/>
</dbReference>
<feature type="domain" description="PAC" evidence="10">
    <location>
        <begin position="268"/>
        <end position="320"/>
    </location>
</feature>
<evidence type="ECO:0000256" key="2">
    <source>
        <dbReference type="ARBA" id="ARBA00012438"/>
    </source>
</evidence>
<dbReference type="SMART" id="SM00387">
    <property type="entry name" value="HATPase_c"/>
    <property type="match status" value="1"/>
</dbReference>
<dbReference type="RefSeq" id="WP_420156411.1">
    <property type="nucleotide sequence ID" value="NZ_CP053540.1"/>
</dbReference>
<dbReference type="KEGG" id="tog:HNI00_21105"/>
<dbReference type="InterPro" id="IPR058544">
    <property type="entry name" value="ETR1_N"/>
</dbReference>
<protein>
    <recommendedName>
        <fullName evidence="2">histidine kinase</fullName>
        <ecNumber evidence="2">2.7.13.3</ecNumber>
    </recommendedName>
</protein>
<evidence type="ECO:0000256" key="6">
    <source>
        <dbReference type="ARBA" id="ARBA00023012"/>
    </source>
</evidence>
<accession>A0AA96Y7T8</accession>
<evidence type="ECO:0000256" key="1">
    <source>
        <dbReference type="ARBA" id="ARBA00000085"/>
    </source>
</evidence>
<feature type="domain" description="Histidine kinase" evidence="9">
    <location>
        <begin position="487"/>
        <end position="698"/>
    </location>
</feature>
<proteinExistence type="predicted"/>
<dbReference type="SUPFAM" id="SSF55785">
    <property type="entry name" value="PYP-like sensor domain (PAS domain)"/>
    <property type="match status" value="2"/>
</dbReference>
<dbReference type="Pfam" id="PF08447">
    <property type="entry name" value="PAS_3"/>
    <property type="match status" value="1"/>
</dbReference>
<keyword evidence="8" id="KW-1133">Transmembrane helix</keyword>
<feature type="transmembrane region" description="Helical" evidence="8">
    <location>
        <begin position="59"/>
        <end position="81"/>
    </location>
</feature>
<dbReference type="SMART" id="SM00388">
    <property type="entry name" value="HisKA"/>
    <property type="match status" value="1"/>
</dbReference>
<feature type="transmembrane region" description="Helical" evidence="8">
    <location>
        <begin position="30"/>
        <end position="47"/>
    </location>
</feature>